<dbReference type="OrthoDB" id="10340436at2759"/>
<dbReference type="Proteomes" id="UP000237105">
    <property type="component" value="Unassembled WGS sequence"/>
</dbReference>
<evidence type="ECO:0000313" key="2">
    <source>
        <dbReference type="Proteomes" id="UP000237105"/>
    </source>
</evidence>
<organism evidence="1 2">
    <name type="scientific">Parasponia andersonii</name>
    <name type="common">Sponia andersonii</name>
    <dbReference type="NCBI Taxonomy" id="3476"/>
    <lineage>
        <taxon>Eukaryota</taxon>
        <taxon>Viridiplantae</taxon>
        <taxon>Streptophyta</taxon>
        <taxon>Embryophyta</taxon>
        <taxon>Tracheophyta</taxon>
        <taxon>Spermatophyta</taxon>
        <taxon>Magnoliopsida</taxon>
        <taxon>eudicotyledons</taxon>
        <taxon>Gunneridae</taxon>
        <taxon>Pentapetalae</taxon>
        <taxon>rosids</taxon>
        <taxon>fabids</taxon>
        <taxon>Rosales</taxon>
        <taxon>Cannabaceae</taxon>
        <taxon>Parasponia</taxon>
    </lineage>
</organism>
<protein>
    <submittedName>
        <fullName evidence="1">Uncharacterized protein</fullName>
    </submittedName>
</protein>
<dbReference type="AlphaFoldDB" id="A0A2P5DQ41"/>
<gene>
    <name evidence="1" type="ORF">PanWU01x14_043800</name>
</gene>
<accession>A0A2P5DQ41</accession>
<evidence type="ECO:0000313" key="1">
    <source>
        <dbReference type="EMBL" id="PON75413.1"/>
    </source>
</evidence>
<sequence>MIIRQAVTNFSFRNPPCRAFNIRSRMLILHFAFKFLVLHCTISHSCFSPPTSLYNKHKL</sequence>
<comment type="caution">
    <text evidence="1">The sequence shown here is derived from an EMBL/GenBank/DDBJ whole genome shotgun (WGS) entry which is preliminary data.</text>
</comment>
<proteinExistence type="predicted"/>
<dbReference type="EMBL" id="JXTB01000024">
    <property type="protein sequence ID" value="PON75413.1"/>
    <property type="molecule type" value="Genomic_DNA"/>
</dbReference>
<name>A0A2P5DQ41_PARAD</name>
<reference evidence="2" key="1">
    <citation type="submission" date="2016-06" db="EMBL/GenBank/DDBJ databases">
        <title>Parallel loss of symbiosis genes in relatives of nitrogen-fixing non-legume Parasponia.</title>
        <authorList>
            <person name="Van Velzen R."/>
            <person name="Holmer R."/>
            <person name="Bu F."/>
            <person name="Rutten L."/>
            <person name="Van Zeijl A."/>
            <person name="Liu W."/>
            <person name="Santuari L."/>
            <person name="Cao Q."/>
            <person name="Sharma T."/>
            <person name="Shen D."/>
            <person name="Roswanjaya Y."/>
            <person name="Wardhani T."/>
            <person name="Kalhor M.S."/>
            <person name="Jansen J."/>
            <person name="Van den Hoogen J."/>
            <person name="Gungor B."/>
            <person name="Hartog M."/>
            <person name="Hontelez J."/>
            <person name="Verver J."/>
            <person name="Yang W.-C."/>
            <person name="Schijlen E."/>
            <person name="Repin R."/>
            <person name="Schilthuizen M."/>
            <person name="Schranz E."/>
            <person name="Heidstra R."/>
            <person name="Miyata K."/>
            <person name="Fedorova E."/>
            <person name="Kohlen W."/>
            <person name="Bisseling T."/>
            <person name="Smit S."/>
            <person name="Geurts R."/>
        </authorList>
    </citation>
    <scope>NUCLEOTIDE SEQUENCE [LARGE SCALE GENOMIC DNA]</scope>
    <source>
        <strain evidence="2">cv. WU1-14</strain>
    </source>
</reference>
<keyword evidence="2" id="KW-1185">Reference proteome</keyword>